<evidence type="ECO:0000256" key="2">
    <source>
        <dbReference type="ARBA" id="ARBA00012483"/>
    </source>
</evidence>
<reference evidence="10" key="2">
    <citation type="submission" date="2021-05" db="UniProtKB">
        <authorList>
            <consortium name="EnsemblPlants"/>
        </authorList>
    </citation>
    <scope>IDENTIFICATION</scope>
    <source>
        <strain evidence="10">subsp. malaccensis</strain>
    </source>
</reference>
<keyword evidence="4" id="KW-0479">Metal-binding</keyword>
<keyword evidence="5" id="KW-0863">Zinc-finger</keyword>
<dbReference type="PANTHER" id="PTHR22937:SF65">
    <property type="entry name" value="E3 UBIQUITIN-PROTEIN LIGASE ARK2C"/>
    <property type="match status" value="1"/>
</dbReference>
<dbReference type="GO" id="GO:0061630">
    <property type="term" value="F:ubiquitin protein ligase activity"/>
    <property type="evidence" value="ECO:0000318"/>
    <property type="project" value="GO_Central"/>
</dbReference>
<dbReference type="EC" id="2.3.2.27" evidence="2"/>
<reference evidence="9" key="1">
    <citation type="submission" date="2021-03" db="EMBL/GenBank/DDBJ databases">
        <authorList>
            <consortium name="Genoscope - CEA"/>
            <person name="William W."/>
        </authorList>
    </citation>
    <scope>NUCLEOTIDE SEQUENCE</scope>
    <source>
        <strain evidence="9">Doubled-haploid Pahang</strain>
    </source>
</reference>
<dbReference type="Proteomes" id="UP000012960">
    <property type="component" value="Unplaced"/>
</dbReference>
<evidence type="ECO:0000256" key="4">
    <source>
        <dbReference type="ARBA" id="ARBA00022723"/>
    </source>
</evidence>
<dbReference type="EnsemblPlants" id="Ma01_t22540.1">
    <property type="protein sequence ID" value="Ma01_p22540.1"/>
    <property type="gene ID" value="Ma01_g22540"/>
</dbReference>
<dbReference type="Pfam" id="PF13639">
    <property type="entry name" value="zf-RING_2"/>
    <property type="match status" value="1"/>
</dbReference>
<evidence type="ECO:0000256" key="1">
    <source>
        <dbReference type="ARBA" id="ARBA00000900"/>
    </source>
</evidence>
<dbReference type="SUPFAM" id="SSF57850">
    <property type="entry name" value="RING/U-box"/>
    <property type="match status" value="1"/>
</dbReference>
<keyword evidence="3" id="KW-0808">Transferase</keyword>
<dbReference type="InterPro" id="IPR045191">
    <property type="entry name" value="MBR1/2-like"/>
</dbReference>
<keyword evidence="11" id="KW-1185">Reference proteome</keyword>
<proteinExistence type="predicted"/>
<comment type="catalytic activity">
    <reaction evidence="1">
        <text>S-ubiquitinyl-[E2 ubiquitin-conjugating enzyme]-L-cysteine + [acceptor protein]-L-lysine = [E2 ubiquitin-conjugating enzyme]-L-cysteine + N(6)-ubiquitinyl-[acceptor protein]-L-lysine.</text>
        <dbReference type="EC" id="2.3.2.27"/>
    </reaction>
</comment>
<keyword evidence="6" id="KW-0833">Ubl conjugation pathway</keyword>
<dbReference type="EMBL" id="HG996466">
    <property type="protein sequence ID" value="CAG1860345.1"/>
    <property type="molecule type" value="Genomic_DNA"/>
</dbReference>
<protein>
    <recommendedName>
        <fullName evidence="2">RING-type E3 ubiquitin transferase</fullName>
        <ecNumber evidence="2">2.3.2.27</ecNumber>
    </recommendedName>
</protein>
<dbReference type="PANTHER" id="PTHR22937">
    <property type="entry name" value="E3 UBIQUITIN-PROTEIN LIGASE RNF165"/>
    <property type="match status" value="1"/>
</dbReference>
<accession>A0A804HX64</accession>
<evidence type="ECO:0000313" key="11">
    <source>
        <dbReference type="Proteomes" id="UP000012960"/>
    </source>
</evidence>
<evidence type="ECO:0000259" key="8">
    <source>
        <dbReference type="Pfam" id="PF13639"/>
    </source>
</evidence>
<sequence>MHLFDQHHDMRLDIDNMSYEELLALGERMGNVSTGLSEDAITKCLTEIVYCSSDPIQEDNHEQDSSTICLVRDHLGRLNCKQLFHSSCIAKWLLSKNICPVCITSALEENFK</sequence>
<dbReference type="OMA" id="EDAITKC"/>
<keyword evidence="7" id="KW-0862">Zinc</keyword>
<dbReference type="InParanoid" id="A0A804HX64"/>
<gene>
    <name evidence="9" type="ORF">GSMUA_96490.1</name>
</gene>
<evidence type="ECO:0000256" key="6">
    <source>
        <dbReference type="ARBA" id="ARBA00022786"/>
    </source>
</evidence>
<feature type="domain" description="RING-type" evidence="8">
    <location>
        <begin position="67"/>
        <end position="102"/>
    </location>
</feature>
<dbReference type="AlphaFoldDB" id="A0A804HX64"/>
<evidence type="ECO:0000313" key="10">
    <source>
        <dbReference type="EnsemblPlants" id="Ma01_p22540.1"/>
    </source>
</evidence>
<dbReference type="GO" id="GO:0008270">
    <property type="term" value="F:zinc ion binding"/>
    <property type="evidence" value="ECO:0007669"/>
    <property type="project" value="UniProtKB-KW"/>
</dbReference>
<dbReference type="InterPro" id="IPR001841">
    <property type="entry name" value="Znf_RING"/>
</dbReference>
<evidence type="ECO:0000256" key="3">
    <source>
        <dbReference type="ARBA" id="ARBA00022679"/>
    </source>
</evidence>
<organism evidence="10 11">
    <name type="scientific">Musa acuminata subsp. malaccensis</name>
    <name type="common">Wild banana</name>
    <name type="synonym">Musa malaccensis</name>
    <dbReference type="NCBI Taxonomy" id="214687"/>
    <lineage>
        <taxon>Eukaryota</taxon>
        <taxon>Viridiplantae</taxon>
        <taxon>Streptophyta</taxon>
        <taxon>Embryophyta</taxon>
        <taxon>Tracheophyta</taxon>
        <taxon>Spermatophyta</taxon>
        <taxon>Magnoliopsida</taxon>
        <taxon>Liliopsida</taxon>
        <taxon>Zingiberales</taxon>
        <taxon>Musaceae</taxon>
        <taxon>Musa</taxon>
    </lineage>
</organism>
<evidence type="ECO:0000256" key="7">
    <source>
        <dbReference type="ARBA" id="ARBA00022833"/>
    </source>
</evidence>
<dbReference type="Gene3D" id="3.30.40.10">
    <property type="entry name" value="Zinc/RING finger domain, C3HC4 (zinc finger)"/>
    <property type="match status" value="1"/>
</dbReference>
<evidence type="ECO:0000256" key="5">
    <source>
        <dbReference type="ARBA" id="ARBA00022771"/>
    </source>
</evidence>
<evidence type="ECO:0000313" key="9">
    <source>
        <dbReference type="EMBL" id="CAG1860345.1"/>
    </source>
</evidence>
<dbReference type="Gramene" id="Ma01_t22540.1">
    <property type="protein sequence ID" value="Ma01_p22540.1"/>
    <property type="gene ID" value="Ma01_g22540"/>
</dbReference>
<dbReference type="InterPro" id="IPR013083">
    <property type="entry name" value="Znf_RING/FYVE/PHD"/>
</dbReference>
<name>A0A804HX64_MUSAM</name>